<accession>A0A0F9XT45</accession>
<protein>
    <recommendedName>
        <fullName evidence="1">Response regulatory domain-containing protein</fullName>
    </recommendedName>
</protein>
<evidence type="ECO:0000313" key="2">
    <source>
        <dbReference type="EMBL" id="KKO02697.1"/>
    </source>
</evidence>
<evidence type="ECO:0000259" key="1">
    <source>
        <dbReference type="PROSITE" id="PS50110"/>
    </source>
</evidence>
<proteinExistence type="predicted"/>
<name>A0A0F9XT45_9ZZZZ</name>
<organism evidence="2">
    <name type="scientific">marine sediment metagenome</name>
    <dbReference type="NCBI Taxonomy" id="412755"/>
    <lineage>
        <taxon>unclassified sequences</taxon>
        <taxon>metagenomes</taxon>
        <taxon>ecological metagenomes</taxon>
    </lineage>
</organism>
<dbReference type="EMBL" id="LAZR01000029">
    <property type="protein sequence ID" value="KKO02697.1"/>
    <property type="molecule type" value="Genomic_DNA"/>
</dbReference>
<dbReference type="GO" id="GO:0000160">
    <property type="term" value="P:phosphorelay signal transduction system"/>
    <property type="evidence" value="ECO:0007669"/>
    <property type="project" value="InterPro"/>
</dbReference>
<dbReference type="PROSITE" id="PS50110">
    <property type="entry name" value="RESPONSE_REGULATORY"/>
    <property type="match status" value="1"/>
</dbReference>
<dbReference type="InterPro" id="IPR001789">
    <property type="entry name" value="Sig_transdc_resp-reg_receiver"/>
</dbReference>
<sequence>MRILMGITDSEQKHYYSLGLATRHRVEIRHSPEEIIEMLPPPEIRELWVYDAIVLEASLVSQSPDLIAKIRERTPEEEVSFNTPIVVFFTHDDPEQAKELIEKVDGMVHFPSHSSDILVRVESLTSLVR</sequence>
<comment type="caution">
    <text evidence="2">The sequence shown here is derived from an EMBL/GenBank/DDBJ whole genome shotgun (WGS) entry which is preliminary data.</text>
</comment>
<reference evidence="2" key="1">
    <citation type="journal article" date="2015" name="Nature">
        <title>Complex archaea that bridge the gap between prokaryotes and eukaryotes.</title>
        <authorList>
            <person name="Spang A."/>
            <person name="Saw J.H."/>
            <person name="Jorgensen S.L."/>
            <person name="Zaremba-Niedzwiedzka K."/>
            <person name="Martijn J."/>
            <person name="Lind A.E."/>
            <person name="van Eijk R."/>
            <person name="Schleper C."/>
            <person name="Guy L."/>
            <person name="Ettema T.J."/>
        </authorList>
    </citation>
    <scope>NUCLEOTIDE SEQUENCE</scope>
</reference>
<gene>
    <name evidence="2" type="ORF">LCGC14_0101460</name>
</gene>
<dbReference type="AlphaFoldDB" id="A0A0F9XT45"/>
<feature type="domain" description="Response regulatory" evidence="1">
    <location>
        <begin position="1"/>
        <end position="128"/>
    </location>
</feature>